<feature type="region of interest" description="Disordered" evidence="1">
    <location>
        <begin position="1"/>
        <end position="48"/>
    </location>
</feature>
<feature type="compositionally biased region" description="Basic and acidic residues" evidence="1">
    <location>
        <begin position="18"/>
        <end position="32"/>
    </location>
</feature>
<proteinExistence type="predicted"/>
<feature type="compositionally biased region" description="Polar residues" evidence="1">
    <location>
        <begin position="87"/>
        <end position="101"/>
    </location>
</feature>
<sequence length="189" mass="21681">MEQDMSAIKKRASNFSSLEKERKNAAEEKKDILLTGGGPSTSQKTDDDLIRSIVNEKTIDGMVNDFDGDQMEIIEDINENAPPTLEDTPSTSQWKNYTPSEMQRPPHKALSTSRRRPITVVKALTSSNIAERYNQLLDKRLSIADLTENEMKQKKEFKEQSRAIKLQLLQIELEIKQKQLENLEKNNYL</sequence>
<dbReference type="Proteomes" id="UP001353858">
    <property type="component" value="Unassembled WGS sequence"/>
</dbReference>
<dbReference type="AlphaFoldDB" id="A0AAN7Q101"/>
<evidence type="ECO:0000313" key="3">
    <source>
        <dbReference type="Proteomes" id="UP001353858"/>
    </source>
</evidence>
<protein>
    <submittedName>
        <fullName evidence="2">Uncharacterized protein</fullName>
    </submittedName>
</protein>
<organism evidence="2 3">
    <name type="scientific">Aquatica leii</name>
    <dbReference type="NCBI Taxonomy" id="1421715"/>
    <lineage>
        <taxon>Eukaryota</taxon>
        <taxon>Metazoa</taxon>
        <taxon>Ecdysozoa</taxon>
        <taxon>Arthropoda</taxon>
        <taxon>Hexapoda</taxon>
        <taxon>Insecta</taxon>
        <taxon>Pterygota</taxon>
        <taxon>Neoptera</taxon>
        <taxon>Endopterygota</taxon>
        <taxon>Coleoptera</taxon>
        <taxon>Polyphaga</taxon>
        <taxon>Elateriformia</taxon>
        <taxon>Elateroidea</taxon>
        <taxon>Lampyridae</taxon>
        <taxon>Luciolinae</taxon>
        <taxon>Aquatica</taxon>
    </lineage>
</organism>
<accession>A0AAN7Q101</accession>
<evidence type="ECO:0000313" key="2">
    <source>
        <dbReference type="EMBL" id="KAK4882544.1"/>
    </source>
</evidence>
<gene>
    <name evidence="2" type="ORF">RN001_005863</name>
</gene>
<keyword evidence="3" id="KW-1185">Reference proteome</keyword>
<reference evidence="3" key="1">
    <citation type="submission" date="2023-01" db="EMBL/GenBank/DDBJ databases">
        <title>Key to firefly adult light organ development and bioluminescence: homeobox transcription factors regulate luciferase expression and transportation to peroxisome.</title>
        <authorList>
            <person name="Fu X."/>
        </authorList>
    </citation>
    <scope>NUCLEOTIDE SEQUENCE [LARGE SCALE GENOMIC DNA]</scope>
</reference>
<name>A0AAN7Q101_9COLE</name>
<dbReference type="EMBL" id="JARPUR010000002">
    <property type="protein sequence ID" value="KAK4882544.1"/>
    <property type="molecule type" value="Genomic_DNA"/>
</dbReference>
<evidence type="ECO:0000256" key="1">
    <source>
        <dbReference type="SAM" id="MobiDB-lite"/>
    </source>
</evidence>
<feature type="region of interest" description="Disordered" evidence="1">
    <location>
        <begin position="80"/>
        <end position="114"/>
    </location>
</feature>
<comment type="caution">
    <text evidence="2">The sequence shown here is derived from an EMBL/GenBank/DDBJ whole genome shotgun (WGS) entry which is preliminary data.</text>
</comment>